<dbReference type="InterPro" id="IPR019761">
    <property type="entry name" value="DNA-dir_RNA_pol-M_15_CS"/>
</dbReference>
<protein>
    <recommendedName>
        <fullName evidence="6">DNA-directed RNA polymerase II subunit RPB9-like zinc ribbon domain-containing protein</fullName>
    </recommendedName>
</protein>
<dbReference type="Gene3D" id="1.25.10.10">
    <property type="entry name" value="Leucine-rich Repeat Variant"/>
    <property type="match status" value="1"/>
</dbReference>
<dbReference type="STRING" id="543379.A0A232EZB7"/>
<organism evidence="7 8">
    <name type="scientific">Trichomalopsis sarcophagae</name>
    <dbReference type="NCBI Taxonomy" id="543379"/>
    <lineage>
        <taxon>Eukaryota</taxon>
        <taxon>Metazoa</taxon>
        <taxon>Ecdysozoa</taxon>
        <taxon>Arthropoda</taxon>
        <taxon>Hexapoda</taxon>
        <taxon>Insecta</taxon>
        <taxon>Pterygota</taxon>
        <taxon>Neoptera</taxon>
        <taxon>Endopterygota</taxon>
        <taxon>Hymenoptera</taxon>
        <taxon>Apocrita</taxon>
        <taxon>Proctotrupomorpha</taxon>
        <taxon>Chalcidoidea</taxon>
        <taxon>Pteromalidae</taxon>
        <taxon>Pteromalinae</taxon>
        <taxon>Trichomalopsis</taxon>
    </lineage>
</organism>
<evidence type="ECO:0000313" key="8">
    <source>
        <dbReference type="Proteomes" id="UP000215335"/>
    </source>
</evidence>
<comment type="caution">
    <text evidence="7">The sequence shown here is derived from an EMBL/GenBank/DDBJ whole genome shotgun (WGS) entry which is preliminary data.</text>
</comment>
<feature type="compositionally biased region" description="Polar residues" evidence="5">
    <location>
        <begin position="146"/>
        <end position="164"/>
    </location>
</feature>
<proteinExistence type="inferred from homology"/>
<evidence type="ECO:0000256" key="5">
    <source>
        <dbReference type="SAM" id="MobiDB-lite"/>
    </source>
</evidence>
<dbReference type="OrthoDB" id="10250458at2759"/>
<evidence type="ECO:0000256" key="3">
    <source>
        <dbReference type="ARBA" id="ARBA00022833"/>
    </source>
</evidence>
<dbReference type="PANTHER" id="PTHR19316">
    <property type="entry name" value="PROTEIN FOLDING REGULATOR"/>
    <property type="match status" value="1"/>
</dbReference>
<dbReference type="AlphaFoldDB" id="A0A232EZB7"/>
<keyword evidence="3" id="KW-0862">Zinc</keyword>
<keyword evidence="8" id="KW-1185">Reference proteome</keyword>
<keyword evidence="2" id="KW-0479">Metal-binding</keyword>
<evidence type="ECO:0000313" key="7">
    <source>
        <dbReference type="EMBL" id="OXU23488.1"/>
    </source>
</evidence>
<dbReference type="InterPro" id="IPR050693">
    <property type="entry name" value="Hsp70_NEF-Inhibitors"/>
</dbReference>
<dbReference type="GO" id="GO:0046872">
    <property type="term" value="F:metal ion binding"/>
    <property type="evidence" value="ECO:0007669"/>
    <property type="project" value="UniProtKB-KW"/>
</dbReference>
<dbReference type="SMART" id="SM00661">
    <property type="entry name" value="RPOL9"/>
    <property type="match status" value="1"/>
</dbReference>
<dbReference type="GO" id="GO:0000774">
    <property type="term" value="F:adenyl-nucleotide exchange factor activity"/>
    <property type="evidence" value="ECO:0007669"/>
    <property type="project" value="TreeGrafter"/>
</dbReference>
<evidence type="ECO:0000256" key="2">
    <source>
        <dbReference type="ARBA" id="ARBA00022723"/>
    </source>
</evidence>
<feature type="region of interest" description="Disordered" evidence="5">
    <location>
        <begin position="142"/>
        <end position="192"/>
    </location>
</feature>
<dbReference type="GO" id="GO:0005783">
    <property type="term" value="C:endoplasmic reticulum"/>
    <property type="evidence" value="ECO:0007669"/>
    <property type="project" value="TreeGrafter"/>
</dbReference>
<dbReference type="FunFam" id="2.20.25.10:FF:000009">
    <property type="entry name" value="DNA-directed RNA polymerase subunit"/>
    <property type="match status" value="1"/>
</dbReference>
<dbReference type="GO" id="GO:0006351">
    <property type="term" value="P:DNA-templated transcription"/>
    <property type="evidence" value="ECO:0007669"/>
    <property type="project" value="InterPro"/>
</dbReference>
<evidence type="ECO:0000259" key="6">
    <source>
        <dbReference type="SMART" id="SM00661"/>
    </source>
</evidence>
<reference evidence="7 8" key="1">
    <citation type="journal article" date="2017" name="Curr. Biol.">
        <title>The Evolution of Venom by Co-option of Single-Copy Genes.</title>
        <authorList>
            <person name="Martinson E.O."/>
            <person name="Mrinalini"/>
            <person name="Kelkar Y.D."/>
            <person name="Chang C.H."/>
            <person name="Werren J.H."/>
        </authorList>
    </citation>
    <scope>NUCLEOTIDE SEQUENCE [LARGE SCALE GENOMIC DNA]</scope>
    <source>
        <strain evidence="7 8">Alberta</strain>
        <tissue evidence="7">Whole body</tissue>
    </source>
</reference>
<dbReference type="SUPFAM" id="SSF57783">
    <property type="entry name" value="Zinc beta-ribbon"/>
    <property type="match status" value="2"/>
</dbReference>
<dbReference type="Pfam" id="PF02150">
    <property type="entry name" value="Zn_ribbon_RPB9"/>
    <property type="match status" value="1"/>
</dbReference>
<dbReference type="SUPFAM" id="SSF48371">
    <property type="entry name" value="ARM repeat"/>
    <property type="match status" value="1"/>
</dbReference>
<dbReference type="Proteomes" id="UP000215335">
    <property type="component" value="Unassembled WGS sequence"/>
</dbReference>
<feature type="domain" description="DNA-directed RNA polymerase II subunit RPB9-like zinc ribbon" evidence="6">
    <location>
        <begin position="21"/>
        <end position="74"/>
    </location>
</feature>
<dbReference type="InterPro" id="IPR011989">
    <property type="entry name" value="ARM-like"/>
</dbReference>
<dbReference type="InterPro" id="IPR016024">
    <property type="entry name" value="ARM-type_fold"/>
</dbReference>
<dbReference type="PROSITE" id="PS01030">
    <property type="entry name" value="RNA_POL_M_15KD"/>
    <property type="match status" value="1"/>
</dbReference>
<dbReference type="EMBL" id="NNAY01001594">
    <property type="protein sequence ID" value="OXU23488.1"/>
    <property type="molecule type" value="Genomic_DNA"/>
</dbReference>
<evidence type="ECO:0000256" key="4">
    <source>
        <dbReference type="ARBA" id="ARBA00023163"/>
    </source>
</evidence>
<gene>
    <name evidence="7" type="ORF">TSAR_016890</name>
</gene>
<accession>A0A232EZB7</accession>
<dbReference type="Gene3D" id="2.20.25.10">
    <property type="match status" value="2"/>
</dbReference>
<name>A0A232EZB7_9HYME</name>
<comment type="similarity">
    <text evidence="1">Belongs to the archaeal RpoM/eukaryotic RPA12/RPB9/RPC11 RNA polymerase family.</text>
</comment>
<sequence>MSKMGNYDVAHDDGPGFVGIKFCQECNNMLYPKEDKENKVLMYACRNCDFKTLADSSCIYVNKIMHEIDELTHIVADVISDPTLPRTEEHPCPKCNHPYWRAGKLTKYLRGWADCSKFGSENRCDYSLVSCPLCYELGESRKTSNMDRNPNSQNQNTGQDSAGSNARPLSIEAPRTNQNPNNVEILPNQPRQPRNLQGLLRFAAEATRAEDAPSDSRFCPMDEERKNFLNEALSSMAVNVIEELQKDVKLLHNVVDVRIEDDPSQYEAALDRIADLADSMDVANDFYKIGGFSVFGPCLNSPHSGIRWRVANVIAELTQNNPFCQEKVLEAGFMPILLSIVRGHALALRYMEINDGYSVLMRAIQSPVEKLQIKSAFLLSALCNKDKGNDLKLTLIKMGLIEQAAGLLAMGSLLPETREQLLSVLNGLTNDNYFPALKECRRPELCLKQTLERHLKESKEEESIDREDICKELLDKIFADQDAEQER</sequence>
<dbReference type="InterPro" id="IPR001529">
    <property type="entry name" value="Zn_ribbon_RPB9"/>
</dbReference>
<evidence type="ECO:0000256" key="1">
    <source>
        <dbReference type="ARBA" id="ARBA00008925"/>
    </source>
</evidence>
<dbReference type="PANTHER" id="PTHR19316:SF18">
    <property type="entry name" value="HSP70-BINDING PROTEIN 1"/>
    <property type="match status" value="1"/>
</dbReference>
<keyword evidence="4" id="KW-0804">Transcription</keyword>